<dbReference type="InterPro" id="IPR030678">
    <property type="entry name" value="Peptide/Ni-bd"/>
</dbReference>
<comment type="caution">
    <text evidence="5">The sequence shown here is derived from an EMBL/GenBank/DDBJ whole genome shotgun (WGS) entry which is preliminary data.</text>
</comment>
<dbReference type="Proteomes" id="UP001238467">
    <property type="component" value="Unassembled WGS sequence"/>
</dbReference>
<dbReference type="RefSeq" id="WP_370874674.1">
    <property type="nucleotide sequence ID" value="NZ_JAUSUH010000001.1"/>
</dbReference>
<evidence type="ECO:0000256" key="3">
    <source>
        <dbReference type="ARBA" id="ARBA00022729"/>
    </source>
</evidence>
<accession>A0ABU0DC68</accession>
<dbReference type="SUPFAM" id="SSF53850">
    <property type="entry name" value="Periplasmic binding protein-like II"/>
    <property type="match status" value="1"/>
</dbReference>
<protein>
    <submittedName>
        <fullName evidence="5">Peptide/nickel transport system substrate-binding protein</fullName>
    </submittedName>
</protein>
<dbReference type="PANTHER" id="PTHR30290:SF64">
    <property type="entry name" value="ABC TRANSPORTER PERIPLASMIC BINDING PROTEIN"/>
    <property type="match status" value="1"/>
</dbReference>
<comment type="subcellular location">
    <subcellularLocation>
        <location evidence="1">Periplasm</location>
    </subcellularLocation>
</comment>
<keyword evidence="6" id="KW-1185">Reference proteome</keyword>
<dbReference type="InterPro" id="IPR000914">
    <property type="entry name" value="SBP_5_dom"/>
</dbReference>
<dbReference type="InterPro" id="IPR006311">
    <property type="entry name" value="TAT_signal"/>
</dbReference>
<sequence length="629" mass="69928">MSGITRRAFGRNVLIAGGTALGYPLLTPARAQDSAAPAPAVTSSQSIASQSIASQSIASHGIAMHGAPLYPDSFAHYRSVNPDAPKGGRLIQGAVGSFDSLNPFIVRGTAPPFVRWNIVESLMARSPDEAFTCYALLARRVETDAARSYVTFEIDPRARFSDGTPVTADDVLFSFELLRAKGRPNHRTYYGKVAKAEVTDRLTIRFTFGVVDRELPLILALMPVLARHATDPETFEQTSFKAPLGSGPYTVTEVKPGETVLMARAPSYWGAELPVNRGNFNFDSLRYDFYRDVNAQFEAFKRGLYDIRYETDPGRWKTGYDFPAVRDGRILTEEVGTGTPKPYSALIFNMRRPLFTDVRVRQAMVALFDFEWANHNLYFGLYRRNGSFYDDSELSCLGRPADARERALLAPYPDAVLPQAMDGSWHAPRSDGSGRDRVRMREALDLFAAAGWELKAGTLTSRATGQPFAPELLVGTKDQERLALAYQNMLRRAGVRLNIRLVDNVQFEARKQNYDYDMVPYIWDQSLSPGNEQAFYFGSAAADTPGTRNFMGLKSPAADAMIAALLAAREREHFVSAVRALDRVLISAQFSVPLFYTPGQWIARWRKVERPQTLALSGTLAESWWQGKG</sequence>
<gene>
    <name evidence="5" type="ORF">J2S76_000344</name>
</gene>
<feature type="domain" description="Solute-binding protein family 5" evidence="4">
    <location>
        <begin position="136"/>
        <end position="539"/>
    </location>
</feature>
<keyword evidence="3" id="KW-0732">Signal</keyword>
<comment type="similarity">
    <text evidence="2">Belongs to the bacterial solute-binding protein 5 family.</text>
</comment>
<evidence type="ECO:0000313" key="5">
    <source>
        <dbReference type="EMBL" id="MDQ0345943.1"/>
    </source>
</evidence>
<dbReference type="PIRSF" id="PIRSF002741">
    <property type="entry name" value="MppA"/>
    <property type="match status" value="1"/>
</dbReference>
<organism evidence="5 6">
    <name type="scientific">Ancylobacter vacuolatus</name>
    <dbReference type="NCBI Taxonomy" id="223389"/>
    <lineage>
        <taxon>Bacteria</taxon>
        <taxon>Pseudomonadati</taxon>
        <taxon>Pseudomonadota</taxon>
        <taxon>Alphaproteobacteria</taxon>
        <taxon>Hyphomicrobiales</taxon>
        <taxon>Xanthobacteraceae</taxon>
        <taxon>Ancylobacter</taxon>
    </lineage>
</organism>
<dbReference type="Gene3D" id="3.10.105.10">
    <property type="entry name" value="Dipeptide-binding Protein, Domain 3"/>
    <property type="match status" value="1"/>
</dbReference>
<name>A0ABU0DC68_9HYPH</name>
<dbReference type="Pfam" id="PF00496">
    <property type="entry name" value="SBP_bac_5"/>
    <property type="match status" value="1"/>
</dbReference>
<proteinExistence type="inferred from homology"/>
<evidence type="ECO:0000313" key="6">
    <source>
        <dbReference type="Proteomes" id="UP001238467"/>
    </source>
</evidence>
<dbReference type="PANTHER" id="PTHR30290">
    <property type="entry name" value="PERIPLASMIC BINDING COMPONENT OF ABC TRANSPORTER"/>
    <property type="match status" value="1"/>
</dbReference>
<evidence type="ECO:0000256" key="1">
    <source>
        <dbReference type="ARBA" id="ARBA00004418"/>
    </source>
</evidence>
<dbReference type="InterPro" id="IPR039424">
    <property type="entry name" value="SBP_5"/>
</dbReference>
<evidence type="ECO:0000256" key="2">
    <source>
        <dbReference type="ARBA" id="ARBA00005695"/>
    </source>
</evidence>
<reference evidence="5 6" key="1">
    <citation type="submission" date="2023-07" db="EMBL/GenBank/DDBJ databases">
        <title>Genomic Encyclopedia of Type Strains, Phase IV (KMG-IV): sequencing the most valuable type-strain genomes for metagenomic binning, comparative biology and taxonomic classification.</title>
        <authorList>
            <person name="Goeker M."/>
        </authorList>
    </citation>
    <scope>NUCLEOTIDE SEQUENCE [LARGE SCALE GENOMIC DNA]</scope>
    <source>
        <strain evidence="5 6">DSM 1277</strain>
    </source>
</reference>
<dbReference type="CDD" id="cd08497">
    <property type="entry name" value="MbnE-like"/>
    <property type="match status" value="1"/>
</dbReference>
<dbReference type="PROSITE" id="PS51318">
    <property type="entry name" value="TAT"/>
    <property type="match status" value="1"/>
</dbReference>
<dbReference type="EMBL" id="JAUSUH010000001">
    <property type="protein sequence ID" value="MDQ0345943.1"/>
    <property type="molecule type" value="Genomic_DNA"/>
</dbReference>
<evidence type="ECO:0000259" key="4">
    <source>
        <dbReference type="Pfam" id="PF00496"/>
    </source>
</evidence>
<dbReference type="Gene3D" id="3.40.190.10">
    <property type="entry name" value="Periplasmic binding protein-like II"/>
    <property type="match status" value="1"/>
</dbReference>